<dbReference type="EMBL" id="CZAU01000013">
    <property type="protein sequence ID" value="CUP51301.1"/>
    <property type="molecule type" value="Genomic_DNA"/>
</dbReference>
<proteinExistence type="predicted"/>
<organism evidence="1 2">
    <name type="scientific">Anaerostipes hadrus</name>
    <dbReference type="NCBI Taxonomy" id="649756"/>
    <lineage>
        <taxon>Bacteria</taxon>
        <taxon>Bacillati</taxon>
        <taxon>Bacillota</taxon>
        <taxon>Clostridia</taxon>
        <taxon>Lachnospirales</taxon>
        <taxon>Lachnospiraceae</taxon>
        <taxon>Anaerostipes</taxon>
    </lineage>
</organism>
<dbReference type="AlphaFoldDB" id="A0A174NVN5"/>
<dbReference type="Proteomes" id="UP000095564">
    <property type="component" value="Unassembled WGS sequence"/>
</dbReference>
<protein>
    <submittedName>
        <fullName evidence="1">Uncharacterized protein</fullName>
    </submittedName>
</protein>
<name>A0A174NVN5_ANAHA</name>
<evidence type="ECO:0000313" key="1">
    <source>
        <dbReference type="EMBL" id="CUP51301.1"/>
    </source>
</evidence>
<reference evidence="1 2" key="1">
    <citation type="submission" date="2015-09" db="EMBL/GenBank/DDBJ databases">
        <authorList>
            <consortium name="Pathogen Informatics"/>
        </authorList>
    </citation>
    <scope>NUCLEOTIDE SEQUENCE [LARGE SCALE GENOMIC DNA]</scope>
    <source>
        <strain evidence="1 2">2789STDY5834908</strain>
    </source>
</reference>
<dbReference type="RefSeq" id="WP_055160039.1">
    <property type="nucleotide sequence ID" value="NZ_CZAU01000013.1"/>
</dbReference>
<accession>A0A174NVN5</accession>
<gene>
    <name evidence="1" type="ORF">ERS852520_01529</name>
</gene>
<evidence type="ECO:0000313" key="2">
    <source>
        <dbReference type="Proteomes" id="UP000095564"/>
    </source>
</evidence>
<sequence>MTQLEEDLYNILKADTTPIIERAQMLHIFFVQMLKHGIYKPSMDFVSYAEKNDIVMDSLCNIAAYAIRYDSCLDLYKQDRITHTVEKSKWIRLSDAKFFLKYCNDEVNADDSIGSCFLHEYMKDTSIMQEEILYFLYSFLHNISKNFEGDLQMMSIYGKNWFQKEK</sequence>